<dbReference type="Proteomes" id="UP000184368">
    <property type="component" value="Unassembled WGS sequence"/>
</dbReference>
<name>A0A1M5ES31_9BACT</name>
<sequence length="82" mass="9593">MKIGYSLLKQLNKKYDPSSMVQRRFRGYDLAMKTDEEGNPILLFIGTADEQGIIKGDRYARRLLKDENGRVVKDHWDYKGKI</sequence>
<dbReference type="AlphaFoldDB" id="A0A1M5ES31"/>
<dbReference type="OrthoDB" id="770510at2"/>
<reference evidence="1 2" key="1">
    <citation type="submission" date="2016-11" db="EMBL/GenBank/DDBJ databases">
        <authorList>
            <person name="Jaros S."/>
            <person name="Januszkiewicz K."/>
            <person name="Wedrychowicz H."/>
        </authorList>
    </citation>
    <scope>NUCLEOTIDE SEQUENCE [LARGE SCALE GENOMIC DNA]</scope>
    <source>
        <strain evidence="1 2">DSM 26897</strain>
    </source>
</reference>
<dbReference type="STRING" id="1302690.BUE76_04730"/>
<organism evidence="1 2">
    <name type="scientific">Cnuella takakiae</name>
    <dbReference type="NCBI Taxonomy" id="1302690"/>
    <lineage>
        <taxon>Bacteria</taxon>
        <taxon>Pseudomonadati</taxon>
        <taxon>Bacteroidota</taxon>
        <taxon>Chitinophagia</taxon>
        <taxon>Chitinophagales</taxon>
        <taxon>Chitinophagaceae</taxon>
        <taxon>Cnuella</taxon>
    </lineage>
</organism>
<dbReference type="RefSeq" id="WP_073045074.1">
    <property type="nucleotide sequence ID" value="NZ_FQUO01000012.1"/>
</dbReference>
<dbReference type="EMBL" id="FQUO01000012">
    <property type="protein sequence ID" value="SHF82113.1"/>
    <property type="molecule type" value="Genomic_DNA"/>
</dbReference>
<accession>A0A1M5ES31</accession>
<protein>
    <submittedName>
        <fullName evidence="1">Uncharacterized protein</fullName>
    </submittedName>
</protein>
<evidence type="ECO:0000313" key="1">
    <source>
        <dbReference type="EMBL" id="SHF82113.1"/>
    </source>
</evidence>
<gene>
    <name evidence="1" type="ORF">SAMN05444008_112168</name>
</gene>
<evidence type="ECO:0000313" key="2">
    <source>
        <dbReference type="Proteomes" id="UP000184368"/>
    </source>
</evidence>
<proteinExistence type="predicted"/>
<keyword evidence="2" id="KW-1185">Reference proteome</keyword>